<organism evidence="4 5">
    <name type="scientific">Pseudazoarcus pumilus</name>
    <dbReference type="NCBI Taxonomy" id="2067960"/>
    <lineage>
        <taxon>Bacteria</taxon>
        <taxon>Pseudomonadati</taxon>
        <taxon>Pseudomonadota</taxon>
        <taxon>Betaproteobacteria</taxon>
        <taxon>Rhodocyclales</taxon>
        <taxon>Zoogloeaceae</taxon>
        <taxon>Pseudazoarcus</taxon>
    </lineage>
</organism>
<feature type="transmembrane region" description="Helical" evidence="2">
    <location>
        <begin position="17"/>
        <end position="35"/>
    </location>
</feature>
<evidence type="ECO:0000256" key="1">
    <source>
        <dbReference type="SAM" id="MobiDB-lite"/>
    </source>
</evidence>
<protein>
    <submittedName>
        <fullName evidence="4">SPOR domain-containing protein</fullName>
    </submittedName>
</protein>
<keyword evidence="2" id="KW-0812">Transmembrane</keyword>
<proteinExistence type="predicted"/>
<dbReference type="GO" id="GO:0042834">
    <property type="term" value="F:peptidoglycan binding"/>
    <property type="evidence" value="ECO:0007669"/>
    <property type="project" value="InterPro"/>
</dbReference>
<dbReference type="InterPro" id="IPR036680">
    <property type="entry name" value="SPOR-like_sf"/>
</dbReference>
<keyword evidence="2" id="KW-1133">Transmembrane helix</keyword>
<feature type="region of interest" description="Disordered" evidence="1">
    <location>
        <begin position="49"/>
        <end position="164"/>
    </location>
</feature>
<keyword evidence="2" id="KW-0472">Membrane</keyword>
<dbReference type="InterPro" id="IPR052521">
    <property type="entry name" value="Cell_div_SPOR-domain"/>
</dbReference>
<gene>
    <name evidence="4" type="ORF">C0099_07220</name>
</gene>
<keyword evidence="5" id="KW-1185">Reference proteome</keyword>
<dbReference type="PANTHER" id="PTHR38687:SF1">
    <property type="entry name" value="CELL DIVISION PROTEIN DEDD"/>
    <property type="match status" value="1"/>
</dbReference>
<dbReference type="PANTHER" id="PTHR38687">
    <property type="entry name" value="CELL DIVISION PROTEIN DEDD-RELATED"/>
    <property type="match status" value="1"/>
</dbReference>
<dbReference type="AlphaFoldDB" id="A0A2I6SAU2"/>
<dbReference type="SUPFAM" id="SSF110997">
    <property type="entry name" value="Sporulation related repeat"/>
    <property type="match status" value="1"/>
</dbReference>
<dbReference type="Pfam" id="PF05036">
    <property type="entry name" value="SPOR"/>
    <property type="match status" value="1"/>
</dbReference>
<evidence type="ECO:0000313" key="5">
    <source>
        <dbReference type="Proteomes" id="UP000242205"/>
    </source>
</evidence>
<dbReference type="GO" id="GO:0032506">
    <property type="term" value="P:cytokinetic process"/>
    <property type="evidence" value="ECO:0007669"/>
    <property type="project" value="TreeGrafter"/>
</dbReference>
<evidence type="ECO:0000259" key="3">
    <source>
        <dbReference type="PROSITE" id="PS51724"/>
    </source>
</evidence>
<sequence>MSDNDNLELKKRSRRRLVGAAALALVAAIVLPMVMDSEPATSVHDIQVSIPERGLDSSPISALPETPPSRPTEIPTVPDSAAPEVEEAVRPVEPVVEPEPRPAPPAAATAQGAEREAAPRAPTDEPTPVQAQTPPEADVAESSAEAERARAILEGRTTSPPVSSDEFVVQVGAFSDADKASSRQLELAARGFKSYIERSGGVSRVRIGPFASRVDAEAMLRRLESASLDGVVSTR</sequence>
<name>A0A2I6SAU2_9RHOO</name>
<dbReference type="GO" id="GO:0030428">
    <property type="term" value="C:cell septum"/>
    <property type="evidence" value="ECO:0007669"/>
    <property type="project" value="TreeGrafter"/>
</dbReference>
<dbReference type="InterPro" id="IPR007730">
    <property type="entry name" value="SPOR-like_dom"/>
</dbReference>
<evidence type="ECO:0000313" key="4">
    <source>
        <dbReference type="EMBL" id="AUN96381.1"/>
    </source>
</evidence>
<dbReference type="EMBL" id="CP025682">
    <property type="protein sequence ID" value="AUN96381.1"/>
    <property type="molecule type" value="Genomic_DNA"/>
</dbReference>
<dbReference type="OrthoDB" id="8563804at2"/>
<dbReference type="PROSITE" id="PS51724">
    <property type="entry name" value="SPOR"/>
    <property type="match status" value="1"/>
</dbReference>
<dbReference type="Gene3D" id="3.30.70.1070">
    <property type="entry name" value="Sporulation related repeat"/>
    <property type="match status" value="1"/>
</dbReference>
<feature type="domain" description="SPOR" evidence="3">
    <location>
        <begin position="161"/>
        <end position="235"/>
    </location>
</feature>
<dbReference type="KEGG" id="atw:C0099_07220"/>
<dbReference type="GO" id="GO:0032153">
    <property type="term" value="C:cell division site"/>
    <property type="evidence" value="ECO:0007669"/>
    <property type="project" value="TreeGrafter"/>
</dbReference>
<reference evidence="4 5" key="1">
    <citation type="submission" date="2018-01" db="EMBL/GenBank/DDBJ databases">
        <authorList>
            <person name="Fu G.-Y."/>
        </authorList>
    </citation>
    <scope>NUCLEOTIDE SEQUENCE [LARGE SCALE GENOMIC DNA]</scope>
    <source>
        <strain evidence="4 5">SY39</strain>
    </source>
</reference>
<evidence type="ECO:0000256" key="2">
    <source>
        <dbReference type="SAM" id="Phobius"/>
    </source>
</evidence>
<accession>A0A2I6SAU2</accession>
<dbReference type="Proteomes" id="UP000242205">
    <property type="component" value="Chromosome"/>
</dbReference>